<protein>
    <submittedName>
        <fullName evidence="1">Uncharacterized protein</fullName>
    </submittedName>
</protein>
<name>A0AAD5CD59_AMBAR</name>
<proteinExistence type="predicted"/>
<sequence length="332" mass="36951">MSDTLSNLHLTTFLSPDFLSDHINHNNNTLFPNNHHHFPYDFHSSSSTESDSDDDDLTGLTRSFTRSLSFQDRPHYLPQKKRVFSGSYPTTSFGQVNDDYCDMIYNAAEQLAMMKMKMNNLNDAVLANKGLLAAPLYHHHHQHYLQNQNHPMLTENQHFHRCITDGVTVYCGCRRGTSGPLGFCPSAWPPVSLETQRRQQPINGSTVKSVSGGFNGGGVAGVKKERAGTGVFIPRNYPNIPTEPKKIPACSSTHMPAGVIKSFTKNMDPIIAPPQPPLQTNVRNGIISQCQVPAPSPHSFNRDELAELITARRNAVRSATNAEVLLPKEWTY</sequence>
<evidence type="ECO:0000313" key="1">
    <source>
        <dbReference type="EMBL" id="KAI7739741.1"/>
    </source>
</evidence>
<dbReference type="PANTHER" id="PTHR33356">
    <property type="entry name" value="TIP41-LIKE PROTEIN"/>
    <property type="match status" value="1"/>
</dbReference>
<organism evidence="1 2">
    <name type="scientific">Ambrosia artemisiifolia</name>
    <name type="common">Common ragweed</name>
    <dbReference type="NCBI Taxonomy" id="4212"/>
    <lineage>
        <taxon>Eukaryota</taxon>
        <taxon>Viridiplantae</taxon>
        <taxon>Streptophyta</taxon>
        <taxon>Embryophyta</taxon>
        <taxon>Tracheophyta</taxon>
        <taxon>Spermatophyta</taxon>
        <taxon>Magnoliopsida</taxon>
        <taxon>eudicotyledons</taxon>
        <taxon>Gunneridae</taxon>
        <taxon>Pentapetalae</taxon>
        <taxon>asterids</taxon>
        <taxon>campanulids</taxon>
        <taxon>Asterales</taxon>
        <taxon>Asteraceae</taxon>
        <taxon>Asteroideae</taxon>
        <taxon>Heliantheae alliance</taxon>
        <taxon>Heliantheae</taxon>
        <taxon>Ambrosia</taxon>
    </lineage>
</organism>
<comment type="caution">
    <text evidence="1">The sequence shown here is derived from an EMBL/GenBank/DDBJ whole genome shotgun (WGS) entry which is preliminary data.</text>
</comment>
<accession>A0AAD5CD59</accession>
<dbReference type="PANTHER" id="PTHR33356:SF32">
    <property type="match status" value="1"/>
</dbReference>
<dbReference type="Proteomes" id="UP001206925">
    <property type="component" value="Unassembled WGS sequence"/>
</dbReference>
<reference evidence="1" key="1">
    <citation type="submission" date="2022-06" db="EMBL/GenBank/DDBJ databases">
        <title>Uncovering the hologenomic basis of an extraordinary plant invasion.</title>
        <authorList>
            <person name="Bieker V.C."/>
            <person name="Martin M.D."/>
            <person name="Gilbert T."/>
            <person name="Hodgins K."/>
            <person name="Battlay P."/>
            <person name="Petersen B."/>
            <person name="Wilson J."/>
        </authorList>
    </citation>
    <scope>NUCLEOTIDE SEQUENCE</scope>
    <source>
        <strain evidence="1">AA19_3_7</strain>
        <tissue evidence="1">Leaf</tissue>
    </source>
</reference>
<gene>
    <name evidence="1" type="ORF">M8C21_000507</name>
</gene>
<keyword evidence="2" id="KW-1185">Reference proteome</keyword>
<dbReference type="AlphaFoldDB" id="A0AAD5CD59"/>
<dbReference type="EMBL" id="JAMZMK010008574">
    <property type="protein sequence ID" value="KAI7739741.1"/>
    <property type="molecule type" value="Genomic_DNA"/>
</dbReference>
<evidence type="ECO:0000313" key="2">
    <source>
        <dbReference type="Proteomes" id="UP001206925"/>
    </source>
</evidence>